<dbReference type="Proteomes" id="UP001597414">
    <property type="component" value="Unassembled WGS sequence"/>
</dbReference>
<keyword evidence="4 6" id="KW-1133">Transmembrane helix</keyword>
<dbReference type="PANTHER" id="PTHR31885:SF6">
    <property type="entry name" value="GH04784P"/>
    <property type="match status" value="1"/>
</dbReference>
<evidence type="ECO:0000256" key="1">
    <source>
        <dbReference type="ARBA" id="ARBA00004141"/>
    </source>
</evidence>
<protein>
    <submittedName>
        <fullName evidence="7">Lysoplasmalogenase</fullName>
    </submittedName>
</protein>
<comment type="subcellular location">
    <subcellularLocation>
        <location evidence="1">Membrane</location>
        <topology evidence="1">Multi-pass membrane protein</topology>
    </subcellularLocation>
</comment>
<keyword evidence="5 6" id="KW-0472">Membrane</keyword>
<reference evidence="8" key="1">
    <citation type="journal article" date="2019" name="Int. J. Syst. Evol. Microbiol.">
        <title>The Global Catalogue of Microorganisms (GCM) 10K type strain sequencing project: providing services to taxonomists for standard genome sequencing and annotation.</title>
        <authorList>
            <consortium name="The Broad Institute Genomics Platform"/>
            <consortium name="The Broad Institute Genome Sequencing Center for Infectious Disease"/>
            <person name="Wu L."/>
            <person name="Ma J."/>
        </authorList>
    </citation>
    <scope>NUCLEOTIDE SEQUENCE [LARGE SCALE GENOMIC DNA]</scope>
    <source>
        <strain evidence="8">KCTC 19812</strain>
    </source>
</reference>
<keyword evidence="3 6" id="KW-0812">Transmembrane</keyword>
<feature type="transmembrane region" description="Helical" evidence="6">
    <location>
        <begin position="30"/>
        <end position="48"/>
    </location>
</feature>
<feature type="transmembrane region" description="Helical" evidence="6">
    <location>
        <begin position="173"/>
        <end position="196"/>
    </location>
</feature>
<dbReference type="Pfam" id="PF07947">
    <property type="entry name" value="YhhN"/>
    <property type="match status" value="1"/>
</dbReference>
<evidence type="ECO:0000313" key="7">
    <source>
        <dbReference type="EMBL" id="MFD2199973.1"/>
    </source>
</evidence>
<organism evidence="7 8">
    <name type="scientific">Shivajiella indica</name>
    <dbReference type="NCBI Taxonomy" id="872115"/>
    <lineage>
        <taxon>Bacteria</taxon>
        <taxon>Pseudomonadati</taxon>
        <taxon>Bacteroidota</taxon>
        <taxon>Cytophagia</taxon>
        <taxon>Cytophagales</taxon>
        <taxon>Cyclobacteriaceae</taxon>
        <taxon>Shivajiella</taxon>
    </lineage>
</organism>
<gene>
    <name evidence="7" type="ORF">ACFSKV_00240</name>
</gene>
<accession>A0ABW5B1U3</accession>
<sequence length="228" mass="26092">MKNRNIIWLYLFLIVSILDILFTANGEREFRYYSKPLILVMLWLYFFFSSKAFNGTLLRKTISSALIFSWLGDVLLLFPNLFLYGLGAFLMAHICYIIGFKVAQHNPFAIGQVNFIRLFFLNLPIYILAAFTYYLIRGGLGEMQIPVVIYLIVIVMMATTARERFRKTNSGSFWQVMIGAILFLISDAVLAINMFFKSFPESGVIVMGTYITAQLLIVKGILTHSKPS</sequence>
<comment type="caution">
    <text evidence="7">The sequence shown here is derived from an EMBL/GenBank/DDBJ whole genome shotgun (WGS) entry which is preliminary data.</text>
</comment>
<feature type="transmembrane region" description="Helical" evidence="6">
    <location>
        <begin position="202"/>
        <end position="222"/>
    </location>
</feature>
<dbReference type="PANTHER" id="PTHR31885">
    <property type="entry name" value="GH04784P"/>
    <property type="match status" value="1"/>
</dbReference>
<name>A0ABW5B1U3_9BACT</name>
<evidence type="ECO:0000256" key="4">
    <source>
        <dbReference type="ARBA" id="ARBA00022989"/>
    </source>
</evidence>
<dbReference type="InterPro" id="IPR012506">
    <property type="entry name" value="TMEM86B-like"/>
</dbReference>
<feature type="transmembrane region" description="Helical" evidence="6">
    <location>
        <begin position="115"/>
        <end position="137"/>
    </location>
</feature>
<evidence type="ECO:0000256" key="2">
    <source>
        <dbReference type="ARBA" id="ARBA00007375"/>
    </source>
</evidence>
<dbReference type="RefSeq" id="WP_380799490.1">
    <property type="nucleotide sequence ID" value="NZ_JBHUIV010000002.1"/>
</dbReference>
<evidence type="ECO:0000256" key="6">
    <source>
        <dbReference type="SAM" id="Phobius"/>
    </source>
</evidence>
<feature type="transmembrane region" description="Helical" evidence="6">
    <location>
        <begin position="7"/>
        <end position="24"/>
    </location>
</feature>
<feature type="transmembrane region" description="Helical" evidence="6">
    <location>
        <begin position="84"/>
        <end position="103"/>
    </location>
</feature>
<keyword evidence="8" id="KW-1185">Reference proteome</keyword>
<dbReference type="EMBL" id="JBHUIV010000002">
    <property type="protein sequence ID" value="MFD2199973.1"/>
    <property type="molecule type" value="Genomic_DNA"/>
</dbReference>
<evidence type="ECO:0000256" key="3">
    <source>
        <dbReference type="ARBA" id="ARBA00022692"/>
    </source>
</evidence>
<feature type="transmembrane region" description="Helical" evidence="6">
    <location>
        <begin position="143"/>
        <end position="161"/>
    </location>
</feature>
<comment type="similarity">
    <text evidence="2">Belongs to the TMEM86 family.</text>
</comment>
<evidence type="ECO:0000256" key="5">
    <source>
        <dbReference type="ARBA" id="ARBA00023136"/>
    </source>
</evidence>
<evidence type="ECO:0000313" key="8">
    <source>
        <dbReference type="Proteomes" id="UP001597414"/>
    </source>
</evidence>
<proteinExistence type="inferred from homology"/>